<comment type="catalytic activity">
    <reaction evidence="6">
        <text>3-phosphoshikimate + phosphoenolpyruvate = 5-O-(1-carboxyvinyl)-3-phosphoshikimate + phosphate</text>
        <dbReference type="Rhea" id="RHEA:21256"/>
        <dbReference type="ChEBI" id="CHEBI:43474"/>
        <dbReference type="ChEBI" id="CHEBI:57701"/>
        <dbReference type="ChEBI" id="CHEBI:58702"/>
        <dbReference type="ChEBI" id="CHEBI:145989"/>
        <dbReference type="EC" id="2.5.1.19"/>
    </reaction>
    <physiologicalReaction direction="left-to-right" evidence="6">
        <dbReference type="Rhea" id="RHEA:21257"/>
    </physiologicalReaction>
</comment>
<evidence type="ECO:0000256" key="3">
    <source>
        <dbReference type="ARBA" id="ARBA00022605"/>
    </source>
</evidence>
<feature type="binding site" evidence="7">
    <location>
        <position position="125"/>
    </location>
    <ligand>
        <name>phosphoenolpyruvate</name>
        <dbReference type="ChEBI" id="CHEBI:58702"/>
    </ligand>
</feature>
<dbReference type="UniPathway" id="UPA00053">
    <property type="reaction ID" value="UER00089"/>
</dbReference>
<evidence type="ECO:0000256" key="4">
    <source>
        <dbReference type="ARBA" id="ARBA00022679"/>
    </source>
</evidence>
<keyword evidence="5 7" id="KW-0057">Aromatic amino acid biosynthesis</keyword>
<proteinExistence type="inferred from homology"/>
<comment type="similarity">
    <text evidence="2 7">Belongs to the EPSP synthase family.</text>
</comment>
<keyword evidence="4 7" id="KW-0808">Transferase</keyword>
<comment type="pathway">
    <text evidence="1 7">Metabolic intermediate biosynthesis; chorismate biosynthesis; chorismate from D-erythrose 4-phosphate and phosphoenolpyruvate: step 6/7.</text>
</comment>
<organism evidence="9 10">
    <name type="scientific">Candidatus Kinetoplastidibacterium desouzai TCC079E</name>
    <dbReference type="NCBI Taxonomy" id="1208919"/>
    <lineage>
        <taxon>Bacteria</taxon>
        <taxon>Pseudomonadati</taxon>
        <taxon>Pseudomonadota</taxon>
        <taxon>Betaproteobacteria</taxon>
        <taxon>Candidatus Kinetoplastidibacterium</taxon>
    </lineage>
</organism>
<comment type="function">
    <text evidence="7">Catalyzes the transfer of the enolpyruvyl moiety of phosphoenolpyruvate (PEP) to the 5-hydroxyl of shikimate-3-phosphate (S3P) to produce enolpyruvyl shikimate-3-phosphate and inorganic phosphate.</text>
</comment>
<evidence type="ECO:0000256" key="7">
    <source>
        <dbReference type="HAMAP-Rule" id="MF_00210"/>
    </source>
</evidence>
<dbReference type="PANTHER" id="PTHR21090">
    <property type="entry name" value="AROM/DEHYDROQUINATE SYNTHASE"/>
    <property type="match status" value="1"/>
</dbReference>
<dbReference type="GO" id="GO:0005737">
    <property type="term" value="C:cytoplasm"/>
    <property type="evidence" value="ECO:0007669"/>
    <property type="project" value="UniProtKB-SubCell"/>
</dbReference>
<dbReference type="InterPro" id="IPR013792">
    <property type="entry name" value="RNA3'P_cycl/enolpyr_Trfase_a/b"/>
</dbReference>
<comment type="caution">
    <text evidence="7">Lacks conserved residue(s) required for the propagation of feature annotation.</text>
</comment>
<dbReference type="KEGG" id="kde:CDSE_0698"/>
<feature type="binding site" evidence="7">
    <location>
        <position position="204"/>
    </location>
    <ligand>
        <name>3-phosphoshikimate</name>
        <dbReference type="ChEBI" id="CHEBI:145989"/>
    </ligand>
</feature>
<feature type="binding site" evidence="7">
    <location>
        <position position="174"/>
    </location>
    <ligand>
        <name>3-phosphoshikimate</name>
        <dbReference type="ChEBI" id="CHEBI:145989"/>
    </ligand>
</feature>
<keyword evidence="7" id="KW-0963">Cytoplasm</keyword>
<feature type="binding site" evidence="7">
    <location>
        <position position="97"/>
    </location>
    <ligand>
        <name>phosphoenolpyruvate</name>
        <dbReference type="ChEBI" id="CHEBI:58702"/>
    </ligand>
</feature>
<feature type="active site" description="Proton acceptor" evidence="7">
    <location>
        <position position="326"/>
    </location>
</feature>
<dbReference type="NCBIfam" id="TIGR01356">
    <property type="entry name" value="aroA"/>
    <property type="match status" value="1"/>
</dbReference>
<dbReference type="GO" id="GO:0009423">
    <property type="term" value="P:chorismate biosynthetic process"/>
    <property type="evidence" value="ECO:0007669"/>
    <property type="project" value="UniProtKB-UniRule"/>
</dbReference>
<feature type="domain" description="Enolpyruvate transferase" evidence="8">
    <location>
        <begin position="17"/>
        <end position="435"/>
    </location>
</feature>
<name>M1LMM2_9PROT</name>
<dbReference type="PROSITE" id="PS00885">
    <property type="entry name" value="EPSP_SYNTHASE_2"/>
    <property type="match status" value="1"/>
</dbReference>
<dbReference type="GO" id="GO:0003866">
    <property type="term" value="F:3-phosphoshikimate 1-carboxyvinyltransferase activity"/>
    <property type="evidence" value="ECO:0007669"/>
    <property type="project" value="UniProtKB-UniRule"/>
</dbReference>
<feature type="binding site" evidence="7">
    <location>
        <position position="174"/>
    </location>
    <ligand>
        <name>phosphoenolpyruvate</name>
        <dbReference type="ChEBI" id="CHEBI:58702"/>
    </ligand>
</feature>
<feature type="binding site" evidence="7">
    <location>
        <position position="357"/>
    </location>
    <ligand>
        <name>phosphoenolpyruvate</name>
        <dbReference type="ChEBI" id="CHEBI:58702"/>
    </ligand>
</feature>
<dbReference type="GO" id="GO:0009073">
    <property type="term" value="P:aromatic amino acid family biosynthetic process"/>
    <property type="evidence" value="ECO:0007669"/>
    <property type="project" value="UniProtKB-KW"/>
</dbReference>
<dbReference type="InterPro" id="IPR006264">
    <property type="entry name" value="EPSP_synthase"/>
</dbReference>
<dbReference type="EC" id="2.5.1.19" evidence="7"/>
<dbReference type="Gene3D" id="3.65.10.10">
    <property type="entry name" value="Enolpyruvate transferase domain"/>
    <property type="match status" value="2"/>
</dbReference>
<dbReference type="eggNOG" id="COG0128">
    <property type="taxonomic scope" value="Bacteria"/>
</dbReference>
<dbReference type="AlphaFoldDB" id="M1LMM2"/>
<dbReference type="OrthoDB" id="9809920at2"/>
<evidence type="ECO:0000313" key="10">
    <source>
        <dbReference type="Proteomes" id="UP000011547"/>
    </source>
</evidence>
<gene>
    <name evidence="7" type="primary">aroA</name>
    <name evidence="9" type="ORF">CDSE_0698</name>
</gene>
<dbReference type="HAMAP" id="MF_00210">
    <property type="entry name" value="EPSP_synth"/>
    <property type="match status" value="1"/>
</dbReference>
<dbReference type="RefSeq" id="WP_015396388.1">
    <property type="nucleotide sequence ID" value="NC_020294.1"/>
</dbReference>
<dbReference type="PIRSF" id="PIRSF000505">
    <property type="entry name" value="EPSPS"/>
    <property type="match status" value="1"/>
</dbReference>
<dbReference type="InterPro" id="IPR023193">
    <property type="entry name" value="EPSP_synthase_CS"/>
</dbReference>
<feature type="binding site" evidence="7">
    <location>
        <position position="26"/>
    </location>
    <ligand>
        <name>phosphoenolpyruvate</name>
        <dbReference type="ChEBI" id="CHEBI:58702"/>
    </ligand>
</feature>
<evidence type="ECO:0000259" key="8">
    <source>
        <dbReference type="Pfam" id="PF00275"/>
    </source>
</evidence>
<evidence type="ECO:0000256" key="6">
    <source>
        <dbReference type="ARBA" id="ARBA00044633"/>
    </source>
</evidence>
<feature type="binding site" evidence="7">
    <location>
        <position position="402"/>
    </location>
    <ligand>
        <name>phosphoenolpyruvate</name>
        <dbReference type="ChEBI" id="CHEBI:58702"/>
    </ligand>
</feature>
<feature type="binding site" evidence="7">
    <location>
        <position position="353"/>
    </location>
    <ligand>
        <name>3-phosphoshikimate</name>
        <dbReference type="ChEBI" id="CHEBI:145989"/>
    </ligand>
</feature>
<evidence type="ECO:0000256" key="2">
    <source>
        <dbReference type="ARBA" id="ARBA00009948"/>
    </source>
</evidence>
<dbReference type="Pfam" id="PF00275">
    <property type="entry name" value="EPSP_synthase"/>
    <property type="match status" value="1"/>
</dbReference>
<protein>
    <recommendedName>
        <fullName evidence="7">3-phosphoshikimate 1-carboxyvinyltransferase</fullName>
        <ecNumber evidence="7">2.5.1.19</ecNumber>
    </recommendedName>
    <alternativeName>
        <fullName evidence="7">5-enolpyruvylshikimate-3-phosphate synthase</fullName>
        <shortName evidence="7">EPSP synthase</shortName>
        <shortName evidence="7">EPSPS</shortName>
    </alternativeName>
</protein>
<comment type="subcellular location">
    <subcellularLocation>
        <location evidence="7">Cytoplasm</location>
    </subcellularLocation>
</comment>
<feature type="binding site" evidence="7">
    <location>
        <position position="173"/>
    </location>
    <ligand>
        <name>3-phosphoshikimate</name>
        <dbReference type="ChEBI" id="CHEBI:145989"/>
    </ligand>
</feature>
<keyword evidence="3 7" id="KW-0028">Amino-acid biosynthesis</keyword>
<dbReference type="HOGENOM" id="CLU_024321_0_0_4"/>
<feature type="binding site" evidence="7">
    <location>
        <position position="31"/>
    </location>
    <ligand>
        <name>3-phosphoshikimate</name>
        <dbReference type="ChEBI" id="CHEBI:145989"/>
    </ligand>
</feature>
<feature type="binding site" evidence="7">
    <location>
        <position position="26"/>
    </location>
    <ligand>
        <name>3-phosphoshikimate</name>
        <dbReference type="ChEBI" id="CHEBI:145989"/>
    </ligand>
</feature>
<dbReference type="InterPro" id="IPR001986">
    <property type="entry name" value="Enolpyruvate_Tfrase_dom"/>
</dbReference>
<feature type="binding site" evidence="7">
    <location>
        <position position="172"/>
    </location>
    <ligand>
        <name>3-phosphoshikimate</name>
        <dbReference type="ChEBI" id="CHEBI:145989"/>
    </ligand>
</feature>
<dbReference type="EMBL" id="CP003803">
    <property type="protein sequence ID" value="AGF46977.1"/>
    <property type="molecule type" value="Genomic_DNA"/>
</dbReference>
<dbReference type="PATRIC" id="fig|1208919.3.peg.415"/>
<dbReference type="PANTHER" id="PTHR21090:SF5">
    <property type="entry name" value="PENTAFUNCTIONAL AROM POLYPEPTIDE"/>
    <property type="match status" value="1"/>
</dbReference>
<dbReference type="GO" id="GO:0008652">
    <property type="term" value="P:amino acid biosynthetic process"/>
    <property type="evidence" value="ECO:0007669"/>
    <property type="project" value="UniProtKB-KW"/>
</dbReference>
<evidence type="ECO:0000313" key="9">
    <source>
        <dbReference type="EMBL" id="AGF46977.1"/>
    </source>
</evidence>
<evidence type="ECO:0000256" key="1">
    <source>
        <dbReference type="ARBA" id="ARBA00004811"/>
    </source>
</evidence>
<feature type="binding site" evidence="7">
    <location>
        <position position="27"/>
    </location>
    <ligand>
        <name>3-phosphoshikimate</name>
        <dbReference type="ChEBI" id="CHEBI:145989"/>
    </ligand>
</feature>
<evidence type="ECO:0000256" key="5">
    <source>
        <dbReference type="ARBA" id="ARBA00023141"/>
    </source>
</evidence>
<dbReference type="PROSITE" id="PS00104">
    <property type="entry name" value="EPSP_SYNTHASE_1"/>
    <property type="match status" value="1"/>
</dbReference>
<feature type="binding site" evidence="7">
    <location>
        <position position="427"/>
    </location>
    <ligand>
        <name>phosphoenolpyruvate</name>
        <dbReference type="ChEBI" id="CHEBI:58702"/>
    </ligand>
</feature>
<dbReference type="SUPFAM" id="SSF55205">
    <property type="entry name" value="EPT/RTPC-like"/>
    <property type="match status" value="1"/>
</dbReference>
<sequence>MNEKIAYLDLPKYCKAHGSITLPGSKSISNRVLLLAALSPGVTKINGLLNSDDTSVMIDSLNKLGIQINNTSDNVVEIISEGNLNNRNLNLFLGNAGTAFRPLLAALSFMDGTYNLSGIQRMHERPIGDLVDALRQLGCNINYLGDIGYPPVSIGAFQTNNINLVSIKGSVSSQFLTSLLMAAPVFTRKINQSLTIEVEGNLISKPYIDITLNLMKKFGVSVKKLSDNKFFIDSKDFYKSPKEIFIEGDASSASYFLGLGAIAGGPLTVNGVGLDSIQGDVNFTKILQLMGAKINIFSNKIESSGICVQNGEKLKAFDIDFNTIPDAAMTAAVLALYADNKCYLRNIASWRVKETDRILAMKTELSKFGVQVESGDDWLSIDPIEYNLWPRQVSIDTWNDHRMAMCFSLSSFGKTDVRIMDPSCINKTFPDYFDVFNKIAYIK</sequence>
<dbReference type="CDD" id="cd01556">
    <property type="entry name" value="EPSP_synthase"/>
    <property type="match status" value="1"/>
</dbReference>
<feature type="binding site" evidence="7">
    <location>
        <position position="326"/>
    </location>
    <ligand>
        <name>3-phosphoshikimate</name>
        <dbReference type="ChEBI" id="CHEBI:145989"/>
    </ligand>
</feature>
<reference evidence="9 10" key="1">
    <citation type="journal article" date="2013" name="Genome Biol. Evol.">
        <title>Genome evolution and phylogenomic analysis of candidatus kinetoplastibacterium, the betaproteobacterial endosymbionts of strigomonas and angomonas.</title>
        <authorList>
            <person name="Alves J.M."/>
            <person name="Serrano M.G."/>
            <person name="Maia da Silva F."/>
            <person name="Voegtly L.J."/>
            <person name="Matveyev A.V."/>
            <person name="Teixeira M.M."/>
            <person name="Camargo E.P."/>
            <person name="Buck G.A."/>
        </authorList>
    </citation>
    <scope>NUCLEOTIDE SEQUENCE [LARGE SCALE GENOMIC DNA]</scope>
    <source>
        <strain evidence="9 10">TCC079E</strain>
    </source>
</reference>
<dbReference type="Proteomes" id="UP000011547">
    <property type="component" value="Chromosome"/>
</dbReference>
<comment type="subunit">
    <text evidence="7">Monomer.</text>
</comment>
<dbReference type="InterPro" id="IPR036968">
    <property type="entry name" value="Enolpyruvate_Tfrase_sf"/>
</dbReference>
<accession>M1LMM2</accession>
<keyword evidence="10" id="KW-1185">Reference proteome</keyword>
<dbReference type="STRING" id="1208919.CDSE_0698"/>